<evidence type="ECO:0000313" key="2">
    <source>
        <dbReference type="EMBL" id="MEI5906376.1"/>
    </source>
</evidence>
<protein>
    <submittedName>
        <fullName evidence="2">Uncharacterized protein</fullName>
    </submittedName>
</protein>
<sequence>MQNKPFHSKKKIAVNPSTSPSLVIKTNLDPEDATVENPYLTENTNDKEKTLHFFDE</sequence>
<accession>A0ABU8HAW8</accession>
<feature type="compositionally biased region" description="Basic and acidic residues" evidence="1">
    <location>
        <begin position="44"/>
        <end position="56"/>
    </location>
</feature>
<name>A0ABU8HAW8_9BACI</name>
<evidence type="ECO:0000256" key="1">
    <source>
        <dbReference type="SAM" id="MobiDB-lite"/>
    </source>
</evidence>
<reference evidence="2 3" key="1">
    <citation type="journal article" date="2018" name="J. Microbiol.">
        <title>Bacillus spongiae sp. nov., isolated from sponge of Jeju Island.</title>
        <authorList>
            <person name="Lee G.E."/>
            <person name="Im W.T."/>
            <person name="Park J.S."/>
        </authorList>
    </citation>
    <scope>NUCLEOTIDE SEQUENCE [LARGE SCALE GENOMIC DNA]</scope>
    <source>
        <strain evidence="2 3">135PIL107-10</strain>
    </source>
</reference>
<feature type="compositionally biased region" description="Basic residues" evidence="1">
    <location>
        <begin position="1"/>
        <end position="12"/>
    </location>
</feature>
<evidence type="ECO:0000313" key="3">
    <source>
        <dbReference type="Proteomes" id="UP001312865"/>
    </source>
</evidence>
<keyword evidence="3" id="KW-1185">Reference proteome</keyword>
<proteinExistence type="predicted"/>
<dbReference type="Proteomes" id="UP001312865">
    <property type="component" value="Unassembled WGS sequence"/>
</dbReference>
<comment type="caution">
    <text evidence="2">The sequence shown here is derived from an EMBL/GenBank/DDBJ whole genome shotgun (WGS) entry which is preliminary data.</text>
</comment>
<dbReference type="RefSeq" id="WP_336585809.1">
    <property type="nucleotide sequence ID" value="NZ_JBBAXC010000003.1"/>
</dbReference>
<feature type="region of interest" description="Disordered" evidence="1">
    <location>
        <begin position="1"/>
        <end position="56"/>
    </location>
</feature>
<gene>
    <name evidence="2" type="ORF">WAK64_04825</name>
</gene>
<dbReference type="EMBL" id="JBBAXC010000003">
    <property type="protein sequence ID" value="MEI5906376.1"/>
    <property type="molecule type" value="Genomic_DNA"/>
</dbReference>
<organism evidence="2 3">
    <name type="scientific">Bacillus spongiae</name>
    <dbReference type="NCBI Taxonomy" id="2683610"/>
    <lineage>
        <taxon>Bacteria</taxon>
        <taxon>Bacillati</taxon>
        <taxon>Bacillota</taxon>
        <taxon>Bacilli</taxon>
        <taxon>Bacillales</taxon>
        <taxon>Bacillaceae</taxon>
        <taxon>Bacillus</taxon>
    </lineage>
</organism>